<evidence type="ECO:0000259" key="3">
    <source>
        <dbReference type="Pfam" id="PF14383"/>
    </source>
</evidence>
<feature type="compositionally biased region" description="Polar residues" evidence="1">
    <location>
        <begin position="313"/>
        <end position="330"/>
    </location>
</feature>
<evidence type="ECO:0000313" key="4">
    <source>
        <dbReference type="EMBL" id="CAI9098153.1"/>
    </source>
</evidence>
<feature type="compositionally biased region" description="Basic residues" evidence="1">
    <location>
        <begin position="1"/>
        <end position="11"/>
    </location>
</feature>
<dbReference type="Pfam" id="PF14383">
    <property type="entry name" value="VARLMGL"/>
    <property type="match status" value="1"/>
</dbReference>
<dbReference type="Proteomes" id="UP001161247">
    <property type="component" value="Chromosome 3"/>
</dbReference>
<evidence type="ECO:0000313" key="5">
    <source>
        <dbReference type="Proteomes" id="UP001161247"/>
    </source>
</evidence>
<dbReference type="InterPro" id="IPR025486">
    <property type="entry name" value="DUF4378"/>
</dbReference>
<feature type="compositionally biased region" description="Polar residues" evidence="1">
    <location>
        <begin position="271"/>
        <end position="294"/>
    </location>
</feature>
<feature type="compositionally biased region" description="Low complexity" evidence="1">
    <location>
        <begin position="355"/>
        <end position="364"/>
    </location>
</feature>
<sequence>MEAAARHRRTKSAASIEGNLQSQRQKSSPILSSYSCAAPKENLLQNSVKQGSGTPIKKLLAQEMVKDNETRKKQPSVIARLMGLDGLPSPQPIHKQQRKLEKNVKQTASTYLPQKEQYFEDQPSRIESIDQPEFKDVYEDMEASHVMSHRCSSRWTTNSRLLKPEMAHLQQKFTRKKSHPSYDELNGTLSIIDSTNELLLKYLEHPDVLFLKHYRTLQDDPSSSPYSHMSSLELSNSVEHQGYAKVQRLTRDGVHKHDNTRKKRADGLLLQSHNHQGSRNSWQLSRNQANVKDDVNPSTTRIVVLKPNIGKRVNTTCVPSPESSHASSPTTRKRLQYTGSSNGDTLSCRKKNSSRKTFSSNSTSRECEDVSKESTMETIKYLEPSTGLRGYAGDESSYDAYESDSSSASEVMMMSSRNSFDGSDWVRRSSSGPFESVVSKEARKRLSERWKMASKFQSSEPSAKVSTLGEMLAVPEKDSVQQHAEAGTALDESSERFLGSSNSSGWDGPRGISSRDGWKEGYIRTSSRSRSLPPSIGNRNRKTHGRRETNAGDCVKKEKDTRKIKSRKGDLRNDGDISEKDDILSNFKSDPCLDKFVDNSGSSRDVSSYQVRDVNFSQRVQHESNFVCTQAPHRTDSSGCSIRDLPTNVEPEPLPLSSDPFTNLYPKHGDSFIPPDGSSARNQEDIALEEPVLVSEAKSASFESCGLELESYESSKEADHCSPVSVLEVPFPEDVSCSPDSFEIVNAKIKQLRIELQLLKMESDGCTDTPMPLSNNLDTMQRQPGKIFEEEQIVGDDTWESSYIDDMLLFSGLEDFHPNTLNLASWHSPECPIGLWVYNSLEKKYTDERTELKFERRLLFDLVNSALLELFQQYISRSYSLQPLMIGVPKWQRHGIKEHLKEMLFRQENMMNKEKLEITLDREMNWLGFRDSVKAIGEDIEKLLIDDLIEELLTV</sequence>
<dbReference type="Pfam" id="PF14309">
    <property type="entry name" value="DUF4378"/>
    <property type="match status" value="1"/>
</dbReference>
<evidence type="ECO:0000259" key="2">
    <source>
        <dbReference type="Pfam" id="PF14309"/>
    </source>
</evidence>
<dbReference type="PANTHER" id="PTHR46836:SF8">
    <property type="entry name" value="AFADIN"/>
    <property type="match status" value="1"/>
</dbReference>
<feature type="domain" description="DUF3741" evidence="3">
    <location>
        <begin position="72"/>
        <end position="89"/>
    </location>
</feature>
<dbReference type="AlphaFoldDB" id="A0AAV1CSK9"/>
<feature type="region of interest" description="Disordered" evidence="1">
    <location>
        <begin position="480"/>
        <end position="576"/>
    </location>
</feature>
<feature type="compositionally biased region" description="Polar residues" evidence="1">
    <location>
        <begin position="18"/>
        <end position="33"/>
    </location>
</feature>
<feature type="compositionally biased region" description="Low complexity" evidence="1">
    <location>
        <begin position="526"/>
        <end position="535"/>
    </location>
</feature>
<feature type="compositionally biased region" description="Basic and acidic residues" evidence="1">
    <location>
        <begin position="365"/>
        <end position="375"/>
    </location>
</feature>
<organism evidence="4 5">
    <name type="scientific">Oldenlandia corymbosa var. corymbosa</name>
    <dbReference type="NCBI Taxonomy" id="529605"/>
    <lineage>
        <taxon>Eukaryota</taxon>
        <taxon>Viridiplantae</taxon>
        <taxon>Streptophyta</taxon>
        <taxon>Embryophyta</taxon>
        <taxon>Tracheophyta</taxon>
        <taxon>Spermatophyta</taxon>
        <taxon>Magnoliopsida</taxon>
        <taxon>eudicotyledons</taxon>
        <taxon>Gunneridae</taxon>
        <taxon>Pentapetalae</taxon>
        <taxon>asterids</taxon>
        <taxon>lamiids</taxon>
        <taxon>Gentianales</taxon>
        <taxon>Rubiaceae</taxon>
        <taxon>Rubioideae</taxon>
        <taxon>Spermacoceae</taxon>
        <taxon>Hedyotis-Oldenlandia complex</taxon>
        <taxon>Oldenlandia</taxon>
    </lineage>
</organism>
<feature type="region of interest" description="Disordered" evidence="1">
    <location>
        <begin position="1"/>
        <end position="33"/>
    </location>
</feature>
<protein>
    <submittedName>
        <fullName evidence="4">OLC1v1034746C2</fullName>
    </submittedName>
</protein>
<gene>
    <name evidence="4" type="ORF">OLC1_LOCUS8444</name>
</gene>
<evidence type="ECO:0000256" key="1">
    <source>
        <dbReference type="SAM" id="MobiDB-lite"/>
    </source>
</evidence>
<dbReference type="PANTHER" id="PTHR46836">
    <property type="entry name" value="AFADIN"/>
    <property type="match status" value="1"/>
</dbReference>
<accession>A0AAV1CSK9</accession>
<keyword evidence="5" id="KW-1185">Reference proteome</keyword>
<feature type="compositionally biased region" description="Basic and acidic residues" evidence="1">
    <location>
        <begin position="546"/>
        <end position="576"/>
    </location>
</feature>
<name>A0AAV1CSK9_OLDCO</name>
<proteinExistence type="predicted"/>
<feature type="domain" description="DUF4378" evidence="2">
    <location>
        <begin position="801"/>
        <end position="951"/>
    </location>
</feature>
<dbReference type="EMBL" id="OX459120">
    <property type="protein sequence ID" value="CAI9098153.1"/>
    <property type="molecule type" value="Genomic_DNA"/>
</dbReference>
<dbReference type="InterPro" id="IPR032795">
    <property type="entry name" value="DUF3741-assoc"/>
</dbReference>
<feature type="region of interest" description="Disordered" evidence="1">
    <location>
        <begin position="312"/>
        <end position="375"/>
    </location>
</feature>
<reference evidence="4" key="1">
    <citation type="submission" date="2023-03" db="EMBL/GenBank/DDBJ databases">
        <authorList>
            <person name="Julca I."/>
        </authorList>
    </citation>
    <scope>NUCLEOTIDE SEQUENCE</scope>
</reference>
<feature type="region of interest" description="Disordered" evidence="1">
    <location>
        <begin position="250"/>
        <end position="294"/>
    </location>
</feature>